<protein>
    <submittedName>
        <fullName evidence="2">Uncharacterized protein</fullName>
    </submittedName>
</protein>
<dbReference type="AlphaFoldDB" id="A0A022PDH3"/>
<keyword evidence="3" id="KW-1185">Reference proteome</keyword>
<dbReference type="EMBL" id="JFGV01000053">
    <property type="protein sequence ID" value="EYU14232.1"/>
    <property type="molecule type" value="Genomic_DNA"/>
</dbReference>
<keyword evidence="1" id="KW-1133">Transmembrane helix</keyword>
<organism evidence="2 3">
    <name type="scientific">Photorhabdus aegyptia</name>
    <dbReference type="NCBI Taxonomy" id="2805098"/>
    <lineage>
        <taxon>Bacteria</taxon>
        <taxon>Pseudomonadati</taxon>
        <taxon>Pseudomonadota</taxon>
        <taxon>Gammaproteobacteria</taxon>
        <taxon>Enterobacterales</taxon>
        <taxon>Morganellaceae</taxon>
        <taxon>Photorhabdus</taxon>
    </lineage>
</organism>
<keyword evidence="1" id="KW-0472">Membrane</keyword>
<dbReference type="Proteomes" id="UP000023464">
    <property type="component" value="Unassembled WGS sequence"/>
</dbReference>
<gene>
    <name evidence="2" type="ORF">BA1DRAFT_03228</name>
</gene>
<evidence type="ECO:0000256" key="1">
    <source>
        <dbReference type="SAM" id="Phobius"/>
    </source>
</evidence>
<proteinExistence type="predicted"/>
<dbReference type="RefSeq" id="WP_036780907.1">
    <property type="nucleotide sequence ID" value="NZ_CAWLTM010000062.1"/>
</dbReference>
<name>A0A022PDH3_9GAMM</name>
<sequence>MKSSINFISLVKEYTAATLNEISIDTYIVKGISKDVFPKIPRPQKWVSLWRKNKFSIYFFYMAAMFFLLSGGAFIYFIFAIVKLYFIDVDDKELLASKRSYIDKGFELDKIIVGFDYKTYQSAISFYKDTKLCWLSLPWTRFTGHLCHGHKKISIANFLSFKDYLSIFVLSSLSFFSLVLNRKTISHILQIYTAPKWFYVRLALSKVNGHFITTEHMDRWAILMDRLCLSKKTNLTLVQHGSLKALVLPENAHFKIYTRLHSVAELVAYDRIESEIFLDKIIRNGKGKAITLLHMGMQLNTVKVDNDKFSILFVGHPHCEDTQIKIYHSLVGLNIIAYYKEHPKAPASRNVRKIGWVFINDLKFFPSVDLVISYASTLAYEYESIGAKVLFHDLSTISESMCSNIVSLIKEEVKNNERK</sequence>
<feature type="transmembrane region" description="Helical" evidence="1">
    <location>
        <begin position="58"/>
        <end position="86"/>
    </location>
</feature>
<keyword evidence="1" id="KW-0812">Transmembrane</keyword>
<reference evidence="2 3" key="1">
    <citation type="submission" date="2014-03" db="EMBL/GenBank/DDBJ databases">
        <title>Draft Genome of Photorhabdus luminescens BA1, an Egyptian Isolate.</title>
        <authorList>
            <person name="Ghazal S."/>
            <person name="Hurst S.G.IV."/>
            <person name="Morris K."/>
            <person name="Thomas K."/>
            <person name="Tisa L.S."/>
        </authorList>
    </citation>
    <scope>NUCLEOTIDE SEQUENCE [LARGE SCALE GENOMIC DNA]</scope>
    <source>
        <strain evidence="2 3">BA1</strain>
    </source>
</reference>
<accession>A0A022PDH3</accession>
<evidence type="ECO:0000313" key="2">
    <source>
        <dbReference type="EMBL" id="EYU14232.1"/>
    </source>
</evidence>
<comment type="caution">
    <text evidence="2">The sequence shown here is derived from an EMBL/GenBank/DDBJ whole genome shotgun (WGS) entry which is preliminary data.</text>
</comment>
<dbReference type="PATRIC" id="fig|1393736.3.peg.3299"/>
<evidence type="ECO:0000313" key="3">
    <source>
        <dbReference type="Proteomes" id="UP000023464"/>
    </source>
</evidence>